<dbReference type="Proteomes" id="UP000024635">
    <property type="component" value="Unassembled WGS sequence"/>
</dbReference>
<keyword evidence="2" id="KW-1185">Reference proteome</keyword>
<reference evidence="2" key="1">
    <citation type="journal article" date="2015" name="Nat. Genet.">
        <title>The genome and transcriptome of the zoonotic hookworm Ancylostoma ceylanicum identify infection-specific gene families.</title>
        <authorList>
            <person name="Schwarz E.M."/>
            <person name="Hu Y."/>
            <person name="Antoshechkin I."/>
            <person name="Miller M.M."/>
            <person name="Sternberg P.W."/>
            <person name="Aroian R.V."/>
        </authorList>
    </citation>
    <scope>NUCLEOTIDE SEQUENCE</scope>
    <source>
        <strain evidence="2">HY135</strain>
    </source>
</reference>
<organism evidence="1 2">
    <name type="scientific">Ancylostoma ceylanicum</name>
    <dbReference type="NCBI Taxonomy" id="53326"/>
    <lineage>
        <taxon>Eukaryota</taxon>
        <taxon>Metazoa</taxon>
        <taxon>Ecdysozoa</taxon>
        <taxon>Nematoda</taxon>
        <taxon>Chromadorea</taxon>
        <taxon>Rhabditida</taxon>
        <taxon>Rhabditina</taxon>
        <taxon>Rhabditomorpha</taxon>
        <taxon>Strongyloidea</taxon>
        <taxon>Ancylostomatidae</taxon>
        <taxon>Ancylostomatinae</taxon>
        <taxon>Ancylostoma</taxon>
    </lineage>
</organism>
<dbReference type="EMBL" id="JARK01001581">
    <property type="protein sequence ID" value="EYB88564.1"/>
    <property type="molecule type" value="Genomic_DNA"/>
</dbReference>
<accession>A0A016SE73</accession>
<evidence type="ECO:0000313" key="1">
    <source>
        <dbReference type="EMBL" id="EYB88564.1"/>
    </source>
</evidence>
<comment type="caution">
    <text evidence="1">The sequence shown here is derived from an EMBL/GenBank/DDBJ whole genome shotgun (WGS) entry which is preliminary data.</text>
</comment>
<sequence>MEGLRKYFSYRRETDLSSSLGAFSHSISRSASGCIIEVTQGKRFDACANTCTAKVFFSSLSPLLWKLLAHRGEPGVNGEPHALHAQELCREAAQEYVFPATIPVGAVVPAWNKRCAWTVLLSGRSGQLELFVPMTADSVGNSTELASARTLLDVRLLLALETAATRTRHLVILEMSVPSLNPRVAQEQRLLTWTLNDFTAKQPEEDGTTDMLTFVTCKQDPINEMNSI</sequence>
<dbReference type="AlphaFoldDB" id="A0A016SE73"/>
<protein>
    <submittedName>
        <fullName evidence="1">Uncharacterized protein</fullName>
    </submittedName>
</protein>
<evidence type="ECO:0000313" key="2">
    <source>
        <dbReference type="Proteomes" id="UP000024635"/>
    </source>
</evidence>
<gene>
    <name evidence="1" type="primary">Acey_s0245.g3569</name>
    <name evidence="1" type="ORF">Y032_0245g3569</name>
</gene>
<name>A0A016SE73_9BILA</name>
<proteinExistence type="predicted"/>